<feature type="region of interest" description="Disordered" evidence="1">
    <location>
        <begin position="1"/>
        <end position="20"/>
    </location>
</feature>
<evidence type="ECO:0000256" key="1">
    <source>
        <dbReference type="SAM" id="MobiDB-lite"/>
    </source>
</evidence>
<reference evidence="2" key="1">
    <citation type="submission" date="2020-02" db="EMBL/GenBank/DDBJ databases">
        <authorList>
            <person name="Meier V. D."/>
        </authorList>
    </citation>
    <scope>NUCLEOTIDE SEQUENCE</scope>
    <source>
        <strain evidence="2">AVDCRST_MAG73</strain>
    </source>
</reference>
<name>A0A6J4TKU7_9BACT</name>
<gene>
    <name evidence="2" type="ORF">AVDCRST_MAG73-550</name>
</gene>
<dbReference type="EMBL" id="CADCWE010000031">
    <property type="protein sequence ID" value="CAA9525839.1"/>
    <property type="molecule type" value="Genomic_DNA"/>
</dbReference>
<protein>
    <submittedName>
        <fullName evidence="2">Uncharacterized protein</fullName>
    </submittedName>
</protein>
<proteinExistence type="predicted"/>
<organism evidence="2">
    <name type="scientific">uncultured Thermomicrobiales bacterium</name>
    <dbReference type="NCBI Taxonomy" id="1645740"/>
    <lineage>
        <taxon>Bacteria</taxon>
        <taxon>Pseudomonadati</taxon>
        <taxon>Thermomicrobiota</taxon>
        <taxon>Thermomicrobia</taxon>
        <taxon>Thermomicrobiales</taxon>
        <taxon>environmental samples</taxon>
    </lineage>
</organism>
<sequence>MVWEGVPSRRRRNGVGGRGVQYSARPAETLRAEAVENWPIRDLVP</sequence>
<evidence type="ECO:0000313" key="2">
    <source>
        <dbReference type="EMBL" id="CAA9525839.1"/>
    </source>
</evidence>
<dbReference type="AlphaFoldDB" id="A0A6J4TKU7"/>
<accession>A0A6J4TKU7</accession>